<evidence type="ECO:0000313" key="1">
    <source>
        <dbReference type="EMBL" id="NYD26915.1"/>
    </source>
</evidence>
<proteinExistence type="predicted"/>
<accession>A0A852R5Z5</accession>
<sequence>MLDNETWERLIQGLITATREGKLVWERRNATGTYGMAGFSRSILSTVMGKNVLRAQAPSATYEISTGLIMGAPYEFYVYRKGEGARPYAEMVKSSTEVGDPSAFKVNNALSELFRLADSSAENPDEVVDKLLGDFD</sequence>
<keyword evidence="2" id="KW-1185">Reference proteome</keyword>
<dbReference type="AlphaFoldDB" id="A0A852R5Z5"/>
<dbReference type="RefSeq" id="WP_185986974.1">
    <property type="nucleotide sequence ID" value="NZ_BAAALZ010000001.1"/>
</dbReference>
<reference evidence="1 2" key="1">
    <citation type="submission" date="2020-07" db="EMBL/GenBank/DDBJ databases">
        <title>Sequencing the genomes of 1000 actinobacteria strains.</title>
        <authorList>
            <person name="Klenk H.-P."/>
        </authorList>
    </citation>
    <scope>NUCLEOTIDE SEQUENCE [LARGE SCALE GENOMIC DNA]</scope>
    <source>
        <strain evidence="1 2">DSM 17380</strain>
    </source>
</reference>
<gene>
    <name evidence="1" type="ORF">BJ960_001718</name>
</gene>
<dbReference type="EMBL" id="JACCBD010000001">
    <property type="protein sequence ID" value="NYD26915.1"/>
    <property type="molecule type" value="Genomic_DNA"/>
</dbReference>
<protein>
    <submittedName>
        <fullName evidence="1">Uncharacterized protein</fullName>
    </submittedName>
</protein>
<name>A0A852R5Z5_9MICO</name>
<evidence type="ECO:0000313" key="2">
    <source>
        <dbReference type="Proteomes" id="UP000586095"/>
    </source>
</evidence>
<comment type="caution">
    <text evidence="1">The sequence shown here is derived from an EMBL/GenBank/DDBJ whole genome shotgun (WGS) entry which is preliminary data.</text>
</comment>
<dbReference type="Proteomes" id="UP000586095">
    <property type="component" value="Unassembled WGS sequence"/>
</dbReference>
<organism evidence="1 2">
    <name type="scientific">Leucobacter aridicollis</name>
    <dbReference type="NCBI Taxonomy" id="283878"/>
    <lineage>
        <taxon>Bacteria</taxon>
        <taxon>Bacillati</taxon>
        <taxon>Actinomycetota</taxon>
        <taxon>Actinomycetes</taxon>
        <taxon>Micrococcales</taxon>
        <taxon>Microbacteriaceae</taxon>
        <taxon>Leucobacter</taxon>
    </lineage>
</organism>